<dbReference type="OrthoDB" id="1056276at2"/>
<dbReference type="PROSITE" id="PS51450">
    <property type="entry name" value="LRR"/>
    <property type="match status" value="3"/>
</dbReference>
<comment type="caution">
    <text evidence="5">The sequence shown here is derived from an EMBL/GenBank/DDBJ whole genome shotgun (WGS) entry which is preliminary data.</text>
</comment>
<dbReference type="PANTHER" id="PTHR47566:SF1">
    <property type="entry name" value="PROTEIN NUD1"/>
    <property type="match status" value="1"/>
</dbReference>
<evidence type="ECO:0000256" key="3">
    <source>
        <dbReference type="SAM" id="MobiDB-lite"/>
    </source>
</evidence>
<dbReference type="InterPro" id="IPR052574">
    <property type="entry name" value="CDIRP"/>
</dbReference>
<protein>
    <submittedName>
        <fullName evidence="5">Uncharacterized protein</fullName>
    </submittedName>
</protein>
<dbReference type="GO" id="GO:0035591">
    <property type="term" value="F:signaling adaptor activity"/>
    <property type="evidence" value="ECO:0007669"/>
    <property type="project" value="TreeGrafter"/>
</dbReference>
<accession>A0A0A2G6P5</accession>
<gene>
    <name evidence="5" type="ORF">HQ36_00080</name>
</gene>
<proteinExistence type="predicted"/>
<dbReference type="eggNOG" id="COG4886">
    <property type="taxonomic scope" value="Bacteria"/>
</dbReference>
<organism evidence="5 6">
    <name type="scientific">Porphyromonas gingivicanis</name>
    <dbReference type="NCBI Taxonomy" id="266762"/>
    <lineage>
        <taxon>Bacteria</taxon>
        <taxon>Pseudomonadati</taxon>
        <taxon>Bacteroidota</taxon>
        <taxon>Bacteroidia</taxon>
        <taxon>Bacteroidales</taxon>
        <taxon>Porphyromonadaceae</taxon>
        <taxon>Porphyromonas</taxon>
    </lineage>
</organism>
<evidence type="ECO:0000256" key="4">
    <source>
        <dbReference type="SAM" id="SignalP"/>
    </source>
</evidence>
<feature type="chain" id="PRO_5001987639" evidence="4">
    <location>
        <begin position="29"/>
        <end position="963"/>
    </location>
</feature>
<keyword evidence="6" id="KW-1185">Reference proteome</keyword>
<feature type="region of interest" description="Disordered" evidence="3">
    <location>
        <begin position="45"/>
        <end position="72"/>
    </location>
</feature>
<reference evidence="5 6" key="1">
    <citation type="submission" date="2014-08" db="EMBL/GenBank/DDBJ databases">
        <title>Porphyromonas gingivicanis strain:COT-022_OH1391 Genome sequencing.</title>
        <authorList>
            <person name="Wallis C."/>
            <person name="Deusch O."/>
            <person name="O'Flynn C."/>
            <person name="Davis I."/>
            <person name="Jospin G."/>
            <person name="Darling A.E."/>
            <person name="Coil D.A."/>
            <person name="Alexiev A."/>
            <person name="Horsfall A."/>
            <person name="Kirkwood N."/>
            <person name="Harris S."/>
            <person name="Eisen J.A."/>
        </authorList>
    </citation>
    <scope>NUCLEOTIDE SEQUENCE [LARGE SCALE GENOMIC DNA]</scope>
    <source>
        <strain evidence="6">COT-022 OH1391</strain>
    </source>
</reference>
<evidence type="ECO:0000256" key="1">
    <source>
        <dbReference type="ARBA" id="ARBA00022614"/>
    </source>
</evidence>
<dbReference type="InterPro" id="IPR001611">
    <property type="entry name" value="Leu-rich_rpt"/>
</dbReference>
<dbReference type="RefSeq" id="WP_036882540.1">
    <property type="nucleotide sequence ID" value="NZ_JQZW01000002.1"/>
</dbReference>
<name>A0A0A2G6P5_9PORP</name>
<dbReference type="Gene3D" id="3.80.10.10">
    <property type="entry name" value="Ribonuclease Inhibitor"/>
    <property type="match status" value="1"/>
</dbReference>
<keyword evidence="2" id="KW-0677">Repeat</keyword>
<keyword evidence="4" id="KW-0732">Signal</keyword>
<evidence type="ECO:0000313" key="5">
    <source>
        <dbReference type="EMBL" id="KGN98938.1"/>
    </source>
</evidence>
<dbReference type="SUPFAM" id="SSF49785">
    <property type="entry name" value="Galactose-binding domain-like"/>
    <property type="match status" value="1"/>
</dbReference>
<feature type="signal peptide" evidence="4">
    <location>
        <begin position="1"/>
        <end position="28"/>
    </location>
</feature>
<dbReference type="SUPFAM" id="SSF52058">
    <property type="entry name" value="L domain-like"/>
    <property type="match status" value="1"/>
</dbReference>
<dbReference type="InterPro" id="IPR032675">
    <property type="entry name" value="LRR_dom_sf"/>
</dbReference>
<evidence type="ECO:0000313" key="6">
    <source>
        <dbReference type="Proteomes" id="UP000030134"/>
    </source>
</evidence>
<dbReference type="Gene3D" id="2.60.120.260">
    <property type="entry name" value="Galactose-binding domain-like"/>
    <property type="match status" value="1"/>
</dbReference>
<evidence type="ECO:0000256" key="2">
    <source>
        <dbReference type="ARBA" id="ARBA00022737"/>
    </source>
</evidence>
<keyword evidence="1" id="KW-0433">Leucine-rich repeat</keyword>
<dbReference type="AlphaFoldDB" id="A0A0A2G6P5"/>
<dbReference type="EMBL" id="JQZW01000002">
    <property type="protein sequence ID" value="KGN98938.1"/>
    <property type="molecule type" value="Genomic_DNA"/>
</dbReference>
<dbReference type="InterPro" id="IPR008979">
    <property type="entry name" value="Galactose-bd-like_sf"/>
</dbReference>
<dbReference type="Proteomes" id="UP000030134">
    <property type="component" value="Unassembled WGS sequence"/>
</dbReference>
<sequence length="963" mass="107507">MKPTLLLLLKAIGTILCISSLHSTIMVAQADANYIIKEDFAKFKKGSEEQPDPSNIADPDSENIPENYTQEEGWRGGGVYQAGGSCFINSYEVWGVPTDGVIKTPKKDLEGTIVIRFRARSNEAGKSDLNVWLSNGITNEKISSLALTKEWTQYSFVYSIADGITMERAYIAFRGVTGALLSFYIDDIEVRKFEESGKELTFDIQQMHPYLNAPTEEFQNDFKEYQAEGDHNTYSTTFQDKAYTLITNADERGLLESIKLTASSTTLDEYLAILNLGKGNNSLGTFFGAKFSGKTSGVKQTIDETIALLQSNANELRVVAIFNPHTGVYFVLDWDKGTYSLTLCRNYLPLYIDSFITALHSPFELYMAKHYYLCNRINLFGLLKLNFPAIKNSQGDLFTMDCIASSDKQSIQEININLNTKDNSDNTKAIAIWKSEAQRFVKVFTSFIELYATDASGKKIQRFSNLEEAIAFVESDNREHGVTLVTQQNEKQIALVINKKSLFYLLNRAKEKPAISLHYTLPLETPLSFEITFKEPLRVDWGDGQLQTIEKGSLISGKLKGQHVYIFGNPTSFNTEGTQLEAIDVSGARHLTTLECANNNLKEIYLGDNVELQTLDLEKNKLKSINLSGLTQLKKLLLGNNELSSLNLSGLSQLTRLQVDNNKDLATLNLSPAPMLLMLSVSNCNLNELNLSDNTSIVKIVAQDNAISTIALEAHPNLESLNLQGNNLSSITIPNSPNLQSLNLSNNKLQNIEITKGEKLQEVLLSHNALTSINNDIWKNAMRLNIGANKINKISVSNNKQLRDLYVYANQLTTNEMLSLAESIYSRKGANEPGHLYYVQKGNTGGNRIALQAVALLREKNWDIYEVEQTEDGWIEKNLSDEDLKNHPNELQSISSPSITCCYHYGRLSFSAPVTSFSVYTLSGEIITTVTQEGKDFSITLPRGYFLVVAQTTNQIFQQIIVL</sequence>
<dbReference type="PANTHER" id="PTHR47566">
    <property type="match status" value="1"/>
</dbReference>